<evidence type="ECO:0000313" key="1">
    <source>
        <dbReference type="EMBL" id="MFM9330814.1"/>
    </source>
</evidence>
<protein>
    <submittedName>
        <fullName evidence="1">ABC transporter permease</fullName>
    </submittedName>
</protein>
<accession>A0ACC7P1B2</accession>
<sequence>MHQKKTPLLKLIRRDKLLILMFLPVFLYYFIFCYLPMPGVIMAFKNFTPGNGILGGDWVGMKWFVQFVESRYFWRLIRNTFLLAFYPLVFGFWVPIVFALCVVEIKNTALKKFAQTITYLPHFISTVVIAGMIINFLSPADGIVNTLLVKMGMEKINFMMAPEWFRTIFTASGIWQGFGFSSIIYIAAIMGIDQEMYDSGKIDGVNKFQEVWHLTLPSLKPTIVILLLLAIGGIMSVNFEKVYLLYNGATYETADVISTYVYRQGIESQNFGFATAVGLFNSVVGFVLVFLANTASRKFNDMSLW</sequence>
<dbReference type="Proteomes" id="UP001631969">
    <property type="component" value="Unassembled WGS sequence"/>
</dbReference>
<organism evidence="1 2">
    <name type="scientific">Paenibacillus mesotrionivorans</name>
    <dbReference type="NCBI Taxonomy" id="3160968"/>
    <lineage>
        <taxon>Bacteria</taxon>
        <taxon>Bacillati</taxon>
        <taxon>Bacillota</taxon>
        <taxon>Bacilli</taxon>
        <taxon>Bacillales</taxon>
        <taxon>Paenibacillaceae</taxon>
        <taxon>Paenibacillus</taxon>
    </lineage>
</organism>
<gene>
    <name evidence="1" type="ORF">ACI1P1_21220</name>
</gene>
<keyword evidence="2" id="KW-1185">Reference proteome</keyword>
<proteinExistence type="predicted"/>
<evidence type="ECO:0000313" key="2">
    <source>
        <dbReference type="Proteomes" id="UP001631969"/>
    </source>
</evidence>
<comment type="caution">
    <text evidence="1">The sequence shown here is derived from an EMBL/GenBank/DDBJ whole genome shotgun (WGS) entry which is preliminary data.</text>
</comment>
<reference evidence="1" key="1">
    <citation type="submission" date="2024-12" db="EMBL/GenBank/DDBJ databases">
        <authorList>
            <person name="Wu N."/>
        </authorList>
    </citation>
    <scope>NUCLEOTIDE SEQUENCE</scope>
    <source>
        <strain evidence="1">P15</strain>
    </source>
</reference>
<dbReference type="EMBL" id="JBJURJ010000015">
    <property type="protein sequence ID" value="MFM9330814.1"/>
    <property type="molecule type" value="Genomic_DNA"/>
</dbReference>
<name>A0ACC7P1B2_9BACL</name>